<feature type="transmembrane region" description="Helical" evidence="9">
    <location>
        <begin position="75"/>
        <end position="93"/>
    </location>
</feature>
<sequence length="388" mass="42234">MESLWRALTRPHRFFLSAWPWRALEYLAGSVLLGVVCLPVVLFPPALLLLARPVGAAERWRLRRFERVPARGRQVWWREFGYLLVLTLVLLLVDGTAFFALFLCALFLFLPAYALVDPSLVRLTWDESHVIDTVPEALALSVGVVLPFTLLALYGTSVLAGAQAAFARWLVVPEDVELARELAEVSTSRSRLVRAFEAERRRIERDLHDGAQQHLVLLTMTLGMAQAELRGTDGRAVDLVGEARQQARQALAAIRELIHGIHPQVLTDLGLRAALEELAERCPVPLEIELELTGRLPAAVESTAYFVAAEAVTNAVRHADPRRITVAGGVHSGRLALTVTDDGRGGADPAGGSGLRGLVDRTAVVSGTLVVDSPAGGPTTVRMEVPCP</sequence>
<gene>
    <name evidence="11" type="ORF">Val02_38290</name>
</gene>
<keyword evidence="9" id="KW-0812">Transmembrane</keyword>
<dbReference type="GO" id="GO:0016020">
    <property type="term" value="C:membrane"/>
    <property type="evidence" value="ECO:0007669"/>
    <property type="project" value="InterPro"/>
</dbReference>
<comment type="caution">
    <text evidence="11">The sequence shown here is derived from an EMBL/GenBank/DDBJ whole genome shotgun (WGS) entry which is preliminary data.</text>
</comment>
<feature type="domain" description="Signal transduction histidine kinase subgroup 3 dimerisation and phosphoacceptor" evidence="10">
    <location>
        <begin position="199"/>
        <end position="266"/>
    </location>
</feature>
<dbReference type="GO" id="GO:0000155">
    <property type="term" value="F:phosphorelay sensor kinase activity"/>
    <property type="evidence" value="ECO:0007669"/>
    <property type="project" value="InterPro"/>
</dbReference>
<dbReference type="InterPro" id="IPR036890">
    <property type="entry name" value="HATPase_C_sf"/>
</dbReference>
<accession>A0A8J3YNJ9</accession>
<evidence type="ECO:0000256" key="7">
    <source>
        <dbReference type="ARBA" id="ARBA00022840"/>
    </source>
</evidence>
<dbReference type="Pfam" id="PF07730">
    <property type="entry name" value="HisKA_3"/>
    <property type="match status" value="1"/>
</dbReference>
<dbReference type="EC" id="2.7.13.3" evidence="2"/>
<evidence type="ECO:0000313" key="12">
    <source>
        <dbReference type="Proteomes" id="UP000619260"/>
    </source>
</evidence>
<dbReference type="InterPro" id="IPR050482">
    <property type="entry name" value="Sensor_HK_TwoCompSys"/>
</dbReference>
<keyword evidence="9" id="KW-1133">Transmembrane helix</keyword>
<evidence type="ECO:0000256" key="5">
    <source>
        <dbReference type="ARBA" id="ARBA00022741"/>
    </source>
</evidence>
<keyword evidence="6 11" id="KW-0418">Kinase</keyword>
<keyword evidence="3" id="KW-0597">Phosphoprotein</keyword>
<dbReference type="PANTHER" id="PTHR24421:SF10">
    <property type="entry name" value="NITRATE_NITRITE SENSOR PROTEIN NARQ"/>
    <property type="match status" value="1"/>
</dbReference>
<feature type="transmembrane region" description="Helical" evidence="9">
    <location>
        <begin position="137"/>
        <end position="155"/>
    </location>
</feature>
<reference evidence="11" key="1">
    <citation type="submission" date="2021-01" db="EMBL/GenBank/DDBJ databases">
        <title>Whole genome shotgun sequence of Virgisporangium aliadipatigenens NBRC 105644.</title>
        <authorList>
            <person name="Komaki H."/>
            <person name="Tamura T."/>
        </authorList>
    </citation>
    <scope>NUCLEOTIDE SEQUENCE</scope>
    <source>
        <strain evidence="11">NBRC 105644</strain>
    </source>
</reference>
<comment type="catalytic activity">
    <reaction evidence="1">
        <text>ATP + protein L-histidine = ADP + protein N-phospho-L-histidine.</text>
        <dbReference type="EC" id="2.7.13.3"/>
    </reaction>
</comment>
<dbReference type="GO" id="GO:0005524">
    <property type="term" value="F:ATP binding"/>
    <property type="evidence" value="ECO:0007669"/>
    <property type="project" value="UniProtKB-KW"/>
</dbReference>
<feature type="transmembrane region" description="Helical" evidence="9">
    <location>
        <begin position="26"/>
        <end position="54"/>
    </location>
</feature>
<evidence type="ECO:0000259" key="10">
    <source>
        <dbReference type="Pfam" id="PF07730"/>
    </source>
</evidence>
<evidence type="ECO:0000256" key="2">
    <source>
        <dbReference type="ARBA" id="ARBA00012438"/>
    </source>
</evidence>
<keyword evidence="8" id="KW-0902">Two-component regulatory system</keyword>
<keyword evidence="9" id="KW-0472">Membrane</keyword>
<dbReference type="SUPFAM" id="SSF55874">
    <property type="entry name" value="ATPase domain of HSP90 chaperone/DNA topoisomerase II/histidine kinase"/>
    <property type="match status" value="1"/>
</dbReference>
<proteinExistence type="predicted"/>
<protein>
    <recommendedName>
        <fullName evidence="2">histidine kinase</fullName>
        <ecNumber evidence="2">2.7.13.3</ecNumber>
    </recommendedName>
</protein>
<evidence type="ECO:0000313" key="11">
    <source>
        <dbReference type="EMBL" id="GIJ46943.1"/>
    </source>
</evidence>
<dbReference type="EMBL" id="BOPF01000013">
    <property type="protein sequence ID" value="GIJ46943.1"/>
    <property type="molecule type" value="Genomic_DNA"/>
</dbReference>
<keyword evidence="7" id="KW-0067">ATP-binding</keyword>
<dbReference type="PANTHER" id="PTHR24421">
    <property type="entry name" value="NITRATE/NITRITE SENSOR PROTEIN NARX-RELATED"/>
    <property type="match status" value="1"/>
</dbReference>
<dbReference type="CDD" id="cd16917">
    <property type="entry name" value="HATPase_UhpB-NarQ-NarX-like"/>
    <property type="match status" value="1"/>
</dbReference>
<evidence type="ECO:0000256" key="4">
    <source>
        <dbReference type="ARBA" id="ARBA00022679"/>
    </source>
</evidence>
<dbReference type="AlphaFoldDB" id="A0A8J3YNJ9"/>
<dbReference type="RefSeq" id="WP_203900471.1">
    <property type="nucleotide sequence ID" value="NZ_BOPF01000013.1"/>
</dbReference>
<keyword evidence="12" id="KW-1185">Reference proteome</keyword>
<name>A0A8J3YNJ9_9ACTN</name>
<evidence type="ECO:0000256" key="6">
    <source>
        <dbReference type="ARBA" id="ARBA00022777"/>
    </source>
</evidence>
<evidence type="ECO:0000256" key="9">
    <source>
        <dbReference type="SAM" id="Phobius"/>
    </source>
</evidence>
<dbReference type="InterPro" id="IPR011712">
    <property type="entry name" value="Sig_transdc_His_kin_sub3_dim/P"/>
</dbReference>
<evidence type="ECO:0000256" key="3">
    <source>
        <dbReference type="ARBA" id="ARBA00022553"/>
    </source>
</evidence>
<dbReference type="Gene3D" id="3.30.565.10">
    <property type="entry name" value="Histidine kinase-like ATPase, C-terminal domain"/>
    <property type="match status" value="1"/>
</dbReference>
<organism evidence="11 12">
    <name type="scientific">Virgisporangium aliadipatigenens</name>
    <dbReference type="NCBI Taxonomy" id="741659"/>
    <lineage>
        <taxon>Bacteria</taxon>
        <taxon>Bacillati</taxon>
        <taxon>Actinomycetota</taxon>
        <taxon>Actinomycetes</taxon>
        <taxon>Micromonosporales</taxon>
        <taxon>Micromonosporaceae</taxon>
        <taxon>Virgisporangium</taxon>
    </lineage>
</organism>
<evidence type="ECO:0000256" key="8">
    <source>
        <dbReference type="ARBA" id="ARBA00023012"/>
    </source>
</evidence>
<keyword evidence="5" id="KW-0547">Nucleotide-binding</keyword>
<feature type="transmembrane region" description="Helical" evidence="9">
    <location>
        <begin position="99"/>
        <end position="116"/>
    </location>
</feature>
<dbReference type="GO" id="GO:0046983">
    <property type="term" value="F:protein dimerization activity"/>
    <property type="evidence" value="ECO:0007669"/>
    <property type="project" value="InterPro"/>
</dbReference>
<dbReference type="Proteomes" id="UP000619260">
    <property type="component" value="Unassembled WGS sequence"/>
</dbReference>
<dbReference type="Gene3D" id="1.20.5.1930">
    <property type="match status" value="1"/>
</dbReference>
<evidence type="ECO:0000256" key="1">
    <source>
        <dbReference type="ARBA" id="ARBA00000085"/>
    </source>
</evidence>
<keyword evidence="4" id="KW-0808">Transferase</keyword>